<dbReference type="PANTHER" id="PTHR14614">
    <property type="entry name" value="HEPATOCELLULAR CARCINOMA-ASSOCIATED ANTIGEN"/>
    <property type="match status" value="1"/>
</dbReference>
<organism evidence="2 3">
    <name type="scientific">Triparma verrucosa</name>
    <dbReference type="NCBI Taxonomy" id="1606542"/>
    <lineage>
        <taxon>Eukaryota</taxon>
        <taxon>Sar</taxon>
        <taxon>Stramenopiles</taxon>
        <taxon>Ochrophyta</taxon>
        <taxon>Bolidophyceae</taxon>
        <taxon>Parmales</taxon>
        <taxon>Triparmaceae</taxon>
        <taxon>Triparma</taxon>
    </lineage>
</organism>
<sequence>MSTESYTCSDCGEIVAVRRKAQHEEFWCTVLVADDGVHDILNDSPNSCSAPSAAMLVHDLNPRLAKIQNIELSSGLSLKFEEVSVFTDKISTGGSLWASEILLAEWLIREKVASADAVLELGCGACPCAGLTAAALGASALCTDKAEVITLAETNLRINAVNVSRARKSQVARENYDTLVYHWGSEIPPRISSLPISVVVMGDCIFNRSTHNPLLESITKLKAVFSFAPPKFILAFQRRGAEEAEFFRLARDQYNLSTAEVSDVEGLKSKLNLKSPNPHLEMCEVY</sequence>
<keyword evidence="3" id="KW-1185">Reference proteome</keyword>
<evidence type="ECO:0000259" key="1">
    <source>
        <dbReference type="Pfam" id="PF25017"/>
    </source>
</evidence>
<dbReference type="Gene3D" id="3.40.50.150">
    <property type="entry name" value="Vaccinia Virus protein VP39"/>
    <property type="match status" value="1"/>
</dbReference>
<accession>A0A9W7CB12</accession>
<dbReference type="Pfam" id="PF25017">
    <property type="entry name" value="zf-C2HC_3"/>
    <property type="match status" value="1"/>
</dbReference>
<dbReference type="InterPro" id="IPR019410">
    <property type="entry name" value="Methyltransf_16"/>
</dbReference>
<dbReference type="AlphaFoldDB" id="A0A9W7CB12"/>
<dbReference type="InterPro" id="IPR056971">
    <property type="entry name" value="Znf-C2HC_3"/>
</dbReference>
<dbReference type="Pfam" id="PF10294">
    <property type="entry name" value="Methyltransf_16"/>
    <property type="match status" value="1"/>
</dbReference>
<dbReference type="Proteomes" id="UP001165160">
    <property type="component" value="Unassembled WGS sequence"/>
</dbReference>
<evidence type="ECO:0000313" key="2">
    <source>
        <dbReference type="EMBL" id="GMI06440.1"/>
    </source>
</evidence>
<dbReference type="EMBL" id="BRXX01000348">
    <property type="protein sequence ID" value="GMI06440.1"/>
    <property type="molecule type" value="Genomic_DNA"/>
</dbReference>
<dbReference type="SUPFAM" id="SSF53335">
    <property type="entry name" value="S-adenosyl-L-methionine-dependent methyltransferases"/>
    <property type="match status" value="1"/>
</dbReference>
<protein>
    <recommendedName>
        <fullName evidence="1">C2HC zinc finger plants domain-containing protein</fullName>
    </recommendedName>
</protein>
<comment type="caution">
    <text evidence="2">The sequence shown here is derived from an EMBL/GenBank/DDBJ whole genome shotgun (WGS) entry which is preliminary data.</text>
</comment>
<proteinExistence type="predicted"/>
<dbReference type="InterPro" id="IPR029063">
    <property type="entry name" value="SAM-dependent_MTases_sf"/>
</dbReference>
<evidence type="ECO:0000313" key="3">
    <source>
        <dbReference type="Proteomes" id="UP001165160"/>
    </source>
</evidence>
<name>A0A9W7CB12_9STRA</name>
<feature type="domain" description="C2HC zinc finger plants" evidence="1">
    <location>
        <begin position="5"/>
        <end position="29"/>
    </location>
</feature>
<gene>
    <name evidence="2" type="ORF">TrVE_jg8396</name>
</gene>
<reference evidence="3" key="1">
    <citation type="journal article" date="2023" name="Commun. Biol.">
        <title>Genome analysis of Parmales, the sister group of diatoms, reveals the evolutionary specialization of diatoms from phago-mixotrophs to photoautotrophs.</title>
        <authorList>
            <person name="Ban H."/>
            <person name="Sato S."/>
            <person name="Yoshikawa S."/>
            <person name="Yamada K."/>
            <person name="Nakamura Y."/>
            <person name="Ichinomiya M."/>
            <person name="Sato N."/>
            <person name="Blanc-Mathieu R."/>
            <person name="Endo H."/>
            <person name="Kuwata A."/>
            <person name="Ogata H."/>
        </authorList>
    </citation>
    <scope>NUCLEOTIDE SEQUENCE [LARGE SCALE GENOMIC DNA]</scope>
    <source>
        <strain evidence="3">NIES 3699</strain>
    </source>
</reference>